<dbReference type="RefSeq" id="WP_145763696.1">
    <property type="nucleotide sequence ID" value="NZ_VIWW01000001.1"/>
</dbReference>
<dbReference type="OrthoDB" id="4338870at2"/>
<reference evidence="2 3" key="1">
    <citation type="submission" date="2019-06" db="EMBL/GenBank/DDBJ databases">
        <title>Sequencing the genomes of 1000 actinobacteria strains.</title>
        <authorList>
            <person name="Klenk H.-P."/>
        </authorList>
    </citation>
    <scope>NUCLEOTIDE SEQUENCE [LARGE SCALE GENOMIC DNA]</scope>
    <source>
        <strain evidence="2 3">DSM 42059</strain>
    </source>
</reference>
<gene>
    <name evidence="2" type="ORF">FHX80_111772</name>
</gene>
<evidence type="ECO:0000256" key="1">
    <source>
        <dbReference type="SAM" id="MobiDB-lite"/>
    </source>
</evidence>
<dbReference type="EMBL" id="VIWW01000001">
    <property type="protein sequence ID" value="TWG03348.1"/>
    <property type="molecule type" value="Genomic_DNA"/>
</dbReference>
<evidence type="ECO:0000313" key="2">
    <source>
        <dbReference type="EMBL" id="TWG03348.1"/>
    </source>
</evidence>
<proteinExistence type="predicted"/>
<organism evidence="2 3">
    <name type="scientific">Streptomyces brevispora</name>
    <dbReference type="NCBI Taxonomy" id="887462"/>
    <lineage>
        <taxon>Bacteria</taxon>
        <taxon>Bacillati</taxon>
        <taxon>Actinomycetota</taxon>
        <taxon>Actinomycetes</taxon>
        <taxon>Kitasatosporales</taxon>
        <taxon>Streptomycetaceae</taxon>
        <taxon>Streptomyces</taxon>
    </lineage>
</organism>
<comment type="caution">
    <text evidence="2">The sequence shown here is derived from an EMBL/GenBank/DDBJ whole genome shotgun (WGS) entry which is preliminary data.</text>
</comment>
<dbReference type="AlphaFoldDB" id="A0A561UVF1"/>
<dbReference type="Proteomes" id="UP000318186">
    <property type="component" value="Unassembled WGS sequence"/>
</dbReference>
<feature type="region of interest" description="Disordered" evidence="1">
    <location>
        <begin position="51"/>
        <end position="88"/>
    </location>
</feature>
<accession>A0A561UVF1</accession>
<evidence type="ECO:0000313" key="3">
    <source>
        <dbReference type="Proteomes" id="UP000318186"/>
    </source>
</evidence>
<protein>
    <submittedName>
        <fullName evidence="2">Uncharacterized protein</fullName>
    </submittedName>
</protein>
<feature type="compositionally biased region" description="Basic residues" evidence="1">
    <location>
        <begin position="69"/>
        <end position="84"/>
    </location>
</feature>
<sequence>MIDDDDAWMSWFIREYDDLDDPELQAELLTCHGIHPQVLAAERRRLARLTHTTARTEQVATPSDPPVRRASRATRRPTTPRRAGHPLTYQVTRSTRRVRTNGRTVTVVTTTVTVTTVTTVTTTDS</sequence>
<name>A0A561UVF1_9ACTN</name>